<gene>
    <name evidence="1" type="ORF">E2C01_039497</name>
</gene>
<name>A0A5B7FGZ8_PORTR</name>
<dbReference type="AlphaFoldDB" id="A0A5B7FGZ8"/>
<reference evidence="1 2" key="1">
    <citation type="submission" date="2019-05" db="EMBL/GenBank/DDBJ databases">
        <title>Another draft genome of Portunus trituberculatus and its Hox gene families provides insights of decapod evolution.</title>
        <authorList>
            <person name="Jeong J.-H."/>
            <person name="Song I."/>
            <person name="Kim S."/>
            <person name="Choi T."/>
            <person name="Kim D."/>
            <person name="Ryu S."/>
            <person name="Kim W."/>
        </authorList>
    </citation>
    <scope>NUCLEOTIDE SEQUENCE [LARGE SCALE GENOMIC DNA]</scope>
    <source>
        <tissue evidence="1">Muscle</tissue>
    </source>
</reference>
<dbReference type="EMBL" id="VSRR010006894">
    <property type="protein sequence ID" value="MPC45792.1"/>
    <property type="molecule type" value="Genomic_DNA"/>
</dbReference>
<keyword evidence="2" id="KW-1185">Reference proteome</keyword>
<dbReference type="Proteomes" id="UP000324222">
    <property type="component" value="Unassembled WGS sequence"/>
</dbReference>
<proteinExistence type="predicted"/>
<sequence length="82" mass="9021">MDAPARLYSPLGQPVYRYVAHCVKSPLPLEDVLLRATLFAVALSVSRQHKHDQGIASVIMKESMMTNSIQVLILADGNLCNL</sequence>
<evidence type="ECO:0000313" key="1">
    <source>
        <dbReference type="EMBL" id="MPC45792.1"/>
    </source>
</evidence>
<evidence type="ECO:0000313" key="2">
    <source>
        <dbReference type="Proteomes" id="UP000324222"/>
    </source>
</evidence>
<accession>A0A5B7FGZ8</accession>
<protein>
    <submittedName>
        <fullName evidence="1">Uncharacterized protein</fullName>
    </submittedName>
</protein>
<organism evidence="1 2">
    <name type="scientific">Portunus trituberculatus</name>
    <name type="common">Swimming crab</name>
    <name type="synonym">Neptunus trituberculatus</name>
    <dbReference type="NCBI Taxonomy" id="210409"/>
    <lineage>
        <taxon>Eukaryota</taxon>
        <taxon>Metazoa</taxon>
        <taxon>Ecdysozoa</taxon>
        <taxon>Arthropoda</taxon>
        <taxon>Crustacea</taxon>
        <taxon>Multicrustacea</taxon>
        <taxon>Malacostraca</taxon>
        <taxon>Eumalacostraca</taxon>
        <taxon>Eucarida</taxon>
        <taxon>Decapoda</taxon>
        <taxon>Pleocyemata</taxon>
        <taxon>Brachyura</taxon>
        <taxon>Eubrachyura</taxon>
        <taxon>Portunoidea</taxon>
        <taxon>Portunidae</taxon>
        <taxon>Portuninae</taxon>
        <taxon>Portunus</taxon>
    </lineage>
</organism>
<comment type="caution">
    <text evidence="1">The sequence shown here is derived from an EMBL/GenBank/DDBJ whole genome shotgun (WGS) entry which is preliminary data.</text>
</comment>